<gene>
    <name evidence="2" type="ORF">BLX24_01070</name>
</gene>
<keyword evidence="1" id="KW-0812">Transmembrane</keyword>
<feature type="transmembrane region" description="Helical" evidence="1">
    <location>
        <begin position="6"/>
        <end position="25"/>
    </location>
</feature>
<evidence type="ECO:0000313" key="3">
    <source>
        <dbReference type="Proteomes" id="UP000181790"/>
    </source>
</evidence>
<evidence type="ECO:0008006" key="4">
    <source>
        <dbReference type="Google" id="ProtNLM"/>
    </source>
</evidence>
<dbReference type="AlphaFoldDB" id="A0A1S2VR43"/>
<dbReference type="Proteomes" id="UP000181790">
    <property type="component" value="Unassembled WGS sequence"/>
</dbReference>
<proteinExistence type="predicted"/>
<feature type="transmembrane region" description="Helical" evidence="1">
    <location>
        <begin position="46"/>
        <end position="64"/>
    </location>
</feature>
<feature type="transmembrane region" description="Helical" evidence="1">
    <location>
        <begin position="120"/>
        <end position="142"/>
    </location>
</feature>
<dbReference type="EMBL" id="MORL01000001">
    <property type="protein sequence ID" value="OIN61257.1"/>
    <property type="molecule type" value="Genomic_DNA"/>
</dbReference>
<dbReference type="OrthoDB" id="329514at2"/>
<keyword evidence="1" id="KW-1133">Transmembrane helix</keyword>
<reference evidence="2 3" key="1">
    <citation type="submission" date="2016-10" db="EMBL/GenBank/DDBJ databases">
        <title>Arsenicibacter rosenii gen. nov., sp. nov., an efficient arsenic-methylating bacterium isolated from an arsenic-contaminated paddy soil.</title>
        <authorList>
            <person name="Huang K."/>
        </authorList>
    </citation>
    <scope>NUCLEOTIDE SEQUENCE [LARGE SCALE GENOMIC DNA]</scope>
    <source>
        <strain evidence="2 3">SM-1</strain>
    </source>
</reference>
<evidence type="ECO:0000313" key="2">
    <source>
        <dbReference type="EMBL" id="OIN61257.1"/>
    </source>
</evidence>
<sequence>MYSTALVIHSFFRWLVLLSLLYAIFRAFRGIQAGARFSKNDNSIRHWTATISHIQLLLGFAVYLKSPVVNAFWDNPKAASGQMGLLFFSVIHFALMLLAIMVITIGSAKAKRAETDREKFRTMGVWFAAGLFIIFLAIPWPFSPLANRPLLRGF</sequence>
<organism evidence="2 3">
    <name type="scientific">Arsenicibacter rosenii</name>
    <dbReference type="NCBI Taxonomy" id="1750698"/>
    <lineage>
        <taxon>Bacteria</taxon>
        <taxon>Pseudomonadati</taxon>
        <taxon>Bacteroidota</taxon>
        <taxon>Cytophagia</taxon>
        <taxon>Cytophagales</taxon>
        <taxon>Spirosomataceae</taxon>
        <taxon>Arsenicibacter</taxon>
    </lineage>
</organism>
<comment type="caution">
    <text evidence="2">The sequence shown here is derived from an EMBL/GenBank/DDBJ whole genome shotgun (WGS) entry which is preliminary data.</text>
</comment>
<keyword evidence="1" id="KW-0472">Membrane</keyword>
<accession>A0A1S2VR43</accession>
<evidence type="ECO:0000256" key="1">
    <source>
        <dbReference type="SAM" id="Phobius"/>
    </source>
</evidence>
<feature type="transmembrane region" description="Helical" evidence="1">
    <location>
        <begin position="84"/>
        <end position="108"/>
    </location>
</feature>
<protein>
    <recommendedName>
        <fullName evidence="4">Cytochrome B</fullName>
    </recommendedName>
</protein>
<dbReference type="RefSeq" id="WP_071501231.1">
    <property type="nucleotide sequence ID" value="NZ_MORL01000001.1"/>
</dbReference>
<keyword evidence="3" id="KW-1185">Reference proteome</keyword>
<name>A0A1S2VR43_9BACT</name>